<evidence type="ECO:0000313" key="2">
    <source>
        <dbReference type="EMBL" id="TVY46198.1"/>
    </source>
</evidence>
<dbReference type="OrthoDB" id="4776522at2759"/>
<accession>A0A7D8YGW6</accession>
<evidence type="ECO:0000256" key="1">
    <source>
        <dbReference type="SAM" id="MobiDB-lite"/>
    </source>
</evidence>
<feature type="region of interest" description="Disordered" evidence="1">
    <location>
        <begin position="295"/>
        <end position="400"/>
    </location>
</feature>
<dbReference type="Proteomes" id="UP000481288">
    <property type="component" value="Unassembled WGS sequence"/>
</dbReference>
<organism evidence="2 3">
    <name type="scientific">Lachnellula cervina</name>
    <dbReference type="NCBI Taxonomy" id="1316786"/>
    <lineage>
        <taxon>Eukaryota</taxon>
        <taxon>Fungi</taxon>
        <taxon>Dikarya</taxon>
        <taxon>Ascomycota</taxon>
        <taxon>Pezizomycotina</taxon>
        <taxon>Leotiomycetes</taxon>
        <taxon>Helotiales</taxon>
        <taxon>Lachnaceae</taxon>
        <taxon>Lachnellula</taxon>
    </lineage>
</organism>
<sequence length="438" mass="48518">MQASELVSENRPTTMGMGSQISSLLKARRQSVSPVMNSPSTPRYQAVYPNHHHQCTHHIMTRMYTTQFRCSICFEPGHFGWLYRCTQDTELHLDDAWERGFKETMDPICGLFERPSSRPRSPESRMSRLAFLSEITDEQLKTYSPSQVARVLEQRSHLLDVLDKATKEDLALANSQRPSVSTSQQSPTSSKTVPESATEKPWLLNGECQFKVCARCRPSYRERSYLSIDAIVNGDIPAAAVSGLGFNLLGSRPVVSVELVRKIGLRKPPPPSSRPSPEIITNPWNTLGLGIFAGDEEPTSFNPLVPDDTPSTTPFQQPVPAIAFHNPDEDPDKTPTQSSFSFSMLPPNNPWAPASPPRPLPTPPNTSTPHLALDTPPPHQTDEEAEVMAEEARRPLTPMEKDEFVEGKFGSLPLRVVDGVAVLEGSVALHEADVITQH</sequence>
<feature type="compositionally biased region" description="Low complexity" evidence="1">
    <location>
        <begin position="175"/>
        <end position="194"/>
    </location>
</feature>
<gene>
    <name evidence="2" type="ORF">LCER1_G009149</name>
</gene>
<reference evidence="2 3" key="1">
    <citation type="submission" date="2018-05" db="EMBL/GenBank/DDBJ databases">
        <title>Whole genome sequencing for identification of molecular markers to develop diagnostic detection tools for the regulated plant pathogen Lachnellula willkommii.</title>
        <authorList>
            <person name="Giroux E."/>
            <person name="Bilodeau G."/>
        </authorList>
    </citation>
    <scope>NUCLEOTIDE SEQUENCE [LARGE SCALE GENOMIC DNA]</scope>
    <source>
        <strain evidence="2 3">CBS 625.97</strain>
    </source>
</reference>
<evidence type="ECO:0000313" key="3">
    <source>
        <dbReference type="Proteomes" id="UP000481288"/>
    </source>
</evidence>
<protein>
    <submittedName>
        <fullName evidence="2">Uncharacterized protein</fullName>
    </submittedName>
</protein>
<keyword evidence="3" id="KW-1185">Reference proteome</keyword>
<proteinExistence type="predicted"/>
<feature type="compositionally biased region" description="Basic and acidic residues" evidence="1">
    <location>
        <begin position="390"/>
        <end position="400"/>
    </location>
</feature>
<feature type="compositionally biased region" description="Pro residues" evidence="1">
    <location>
        <begin position="347"/>
        <end position="366"/>
    </location>
</feature>
<dbReference type="EMBL" id="QGMG01001625">
    <property type="protein sequence ID" value="TVY46198.1"/>
    <property type="molecule type" value="Genomic_DNA"/>
</dbReference>
<comment type="caution">
    <text evidence="2">The sequence shown here is derived from an EMBL/GenBank/DDBJ whole genome shotgun (WGS) entry which is preliminary data.</text>
</comment>
<feature type="region of interest" description="Disordered" evidence="1">
    <location>
        <begin position="172"/>
        <end position="198"/>
    </location>
</feature>
<dbReference type="AlphaFoldDB" id="A0A7D8YGW6"/>
<name>A0A7D8YGW6_9HELO</name>